<name>A0ABZ0CYZ4_9BURK</name>
<reference evidence="2 3" key="1">
    <citation type="submission" date="2023-10" db="EMBL/GenBank/DDBJ databases">
        <title>Bacteria for the degradation of biodegradable plastic PBAT(Polybutylene adipate terephthalate).</title>
        <authorList>
            <person name="Weon H.-Y."/>
            <person name="Yeon J."/>
        </authorList>
    </citation>
    <scope>NUCLEOTIDE SEQUENCE [LARGE SCALE GENOMIC DNA]</scope>
    <source>
        <strain evidence="2 3">SBD 7-3</strain>
    </source>
</reference>
<dbReference type="EMBL" id="CP136336">
    <property type="protein sequence ID" value="WOB08411.1"/>
    <property type="molecule type" value="Genomic_DNA"/>
</dbReference>
<dbReference type="RefSeq" id="WP_316701157.1">
    <property type="nucleotide sequence ID" value="NZ_CP136336.1"/>
</dbReference>
<dbReference type="Proteomes" id="UP001303946">
    <property type="component" value="Chromosome"/>
</dbReference>
<organism evidence="2 3">
    <name type="scientific">Piscinibacter gummiphilus</name>
    <dbReference type="NCBI Taxonomy" id="946333"/>
    <lineage>
        <taxon>Bacteria</taxon>
        <taxon>Pseudomonadati</taxon>
        <taxon>Pseudomonadota</taxon>
        <taxon>Betaproteobacteria</taxon>
        <taxon>Burkholderiales</taxon>
        <taxon>Sphaerotilaceae</taxon>
        <taxon>Piscinibacter</taxon>
    </lineage>
</organism>
<accession>A0ABZ0CYZ4</accession>
<sequence length="231" mass="25462">MWKSALLACALLASLPARADGGLTALERRWLQLAWPVVVYAREQGLPLDIVVQPQPAAGEAPLAMAYVNERCKLVLTMRGNPEAERTLSEIPAPLLVPVVEAMAAHELGHCWRYVRGAWHTVPAGFSATREIEDVALQAQWQSMQQTRREEGYADLVGLAWTQRQHPQHYAAVHAWLVAFRDDGAPPGNHHDTLAWVTLVRDPLRFASSATPFEAAWPLWQAGLASAGLSK</sequence>
<feature type="signal peptide" evidence="1">
    <location>
        <begin position="1"/>
        <end position="19"/>
    </location>
</feature>
<evidence type="ECO:0000313" key="3">
    <source>
        <dbReference type="Proteomes" id="UP001303946"/>
    </source>
</evidence>
<keyword evidence="1" id="KW-0732">Signal</keyword>
<evidence type="ECO:0000313" key="2">
    <source>
        <dbReference type="EMBL" id="WOB08411.1"/>
    </source>
</evidence>
<evidence type="ECO:0000256" key="1">
    <source>
        <dbReference type="SAM" id="SignalP"/>
    </source>
</evidence>
<keyword evidence="3" id="KW-1185">Reference proteome</keyword>
<proteinExistence type="predicted"/>
<feature type="chain" id="PRO_5045819965" evidence="1">
    <location>
        <begin position="20"/>
        <end position="231"/>
    </location>
</feature>
<gene>
    <name evidence="2" type="ORF">RXV79_26365</name>
</gene>
<protein>
    <submittedName>
        <fullName evidence="2">Uncharacterized protein</fullName>
    </submittedName>
</protein>